<reference evidence="2 3" key="1">
    <citation type="submission" date="2016-12" db="EMBL/GenBank/DDBJ databases">
        <title>The genomes of Aspergillus section Nigri reveals drivers in fungal speciation.</title>
        <authorList>
            <consortium name="DOE Joint Genome Institute"/>
            <person name="Vesth T.C."/>
            <person name="Nybo J."/>
            <person name="Theobald S."/>
            <person name="Brandl J."/>
            <person name="Frisvad J.C."/>
            <person name="Nielsen K.F."/>
            <person name="Lyhne E.K."/>
            <person name="Kogle M.E."/>
            <person name="Kuo A."/>
            <person name="Riley R."/>
            <person name="Clum A."/>
            <person name="Nolan M."/>
            <person name="Lipzen A."/>
            <person name="Salamov A."/>
            <person name="Henrissat B."/>
            <person name="Wiebenga A."/>
            <person name="De Vries R.P."/>
            <person name="Grigoriev I.V."/>
            <person name="Mortensen U.H."/>
            <person name="Andersen M.R."/>
            <person name="Baker S.E."/>
        </authorList>
    </citation>
    <scope>NUCLEOTIDE SEQUENCE [LARGE SCALE GENOMIC DNA]</scope>
    <source>
        <strain evidence="2 3">CBS 115572</strain>
    </source>
</reference>
<dbReference type="GeneID" id="37108732"/>
<dbReference type="EMBL" id="MSFK01000004">
    <property type="protein sequence ID" value="PWY94451.1"/>
    <property type="molecule type" value="Genomic_DNA"/>
</dbReference>
<comment type="caution">
    <text evidence="2">The sequence shown here is derived from an EMBL/GenBank/DDBJ whole genome shotgun (WGS) entry which is preliminary data.</text>
</comment>
<protein>
    <recommendedName>
        <fullName evidence="4">Secreted protein</fullName>
    </recommendedName>
</protein>
<name>A0A317X8B6_9EURO</name>
<dbReference type="RefSeq" id="XP_025471212.1">
    <property type="nucleotide sequence ID" value="XM_025606589.1"/>
</dbReference>
<accession>A0A317X8B6</accession>
<evidence type="ECO:0000313" key="3">
    <source>
        <dbReference type="Proteomes" id="UP000246702"/>
    </source>
</evidence>
<keyword evidence="3" id="KW-1185">Reference proteome</keyword>
<proteinExistence type="predicted"/>
<keyword evidence="1" id="KW-0732">Signal</keyword>
<evidence type="ECO:0008006" key="4">
    <source>
        <dbReference type="Google" id="ProtNLM"/>
    </source>
</evidence>
<evidence type="ECO:0000313" key="2">
    <source>
        <dbReference type="EMBL" id="PWY94451.1"/>
    </source>
</evidence>
<dbReference type="Proteomes" id="UP000246702">
    <property type="component" value="Unassembled WGS sequence"/>
</dbReference>
<dbReference type="AlphaFoldDB" id="A0A317X8B6"/>
<sequence>MGALSRSSWPWASLLFVVLGVSVLCKGSKHRLSRCLSSEITHLIYLFQSCIHQRIVPRQGSTGCVENGCKPCKHARDFTRPRARCSSGLESSLASNSHCGRPGQSLLNCYPLSG</sequence>
<gene>
    <name evidence="2" type="ORF">BO94DRAFT_275352</name>
</gene>
<feature type="chain" id="PRO_5016455285" description="Secreted protein" evidence="1">
    <location>
        <begin position="28"/>
        <end position="114"/>
    </location>
</feature>
<feature type="signal peptide" evidence="1">
    <location>
        <begin position="1"/>
        <end position="27"/>
    </location>
</feature>
<organism evidence="2 3">
    <name type="scientific">Aspergillus sclerotioniger CBS 115572</name>
    <dbReference type="NCBI Taxonomy" id="1450535"/>
    <lineage>
        <taxon>Eukaryota</taxon>
        <taxon>Fungi</taxon>
        <taxon>Dikarya</taxon>
        <taxon>Ascomycota</taxon>
        <taxon>Pezizomycotina</taxon>
        <taxon>Eurotiomycetes</taxon>
        <taxon>Eurotiomycetidae</taxon>
        <taxon>Eurotiales</taxon>
        <taxon>Aspergillaceae</taxon>
        <taxon>Aspergillus</taxon>
        <taxon>Aspergillus subgen. Circumdati</taxon>
    </lineage>
</organism>
<evidence type="ECO:0000256" key="1">
    <source>
        <dbReference type="SAM" id="SignalP"/>
    </source>
</evidence>